<gene>
    <name evidence="1" type="ORF">HAP41_0000047290</name>
</gene>
<accession>A0A8T5VRK1</accession>
<evidence type="ECO:0000313" key="1">
    <source>
        <dbReference type="EMBL" id="UPT92205.1"/>
    </source>
</evidence>
<reference evidence="1" key="2">
    <citation type="submission" date="2022-04" db="EMBL/GenBank/DDBJ databases">
        <authorList>
            <person name="Bromfield E.S.P."/>
            <person name="Cloutier S."/>
        </authorList>
    </citation>
    <scope>NUCLEOTIDE SEQUENCE</scope>
    <source>
        <strain evidence="1">1S5</strain>
        <plasmid evidence="1">pBb1S5a</plasmid>
    </source>
</reference>
<protein>
    <submittedName>
        <fullName evidence="1">Uncharacterized protein</fullName>
    </submittedName>
</protein>
<sequence>MTARRSRYRDPGEQHWFRRTVDQNGLVLDVVIKRRRDLVLLNKLLKSTDTSPQSYR</sequence>
<dbReference type="AlphaFoldDB" id="A0A8T5VRK1"/>
<geneLocation type="plasmid" evidence="1 2">
    <name>pBb1S5a</name>
</geneLocation>
<evidence type="ECO:0000313" key="2">
    <source>
        <dbReference type="Proteomes" id="UP000551709"/>
    </source>
</evidence>
<organism evidence="1 2">
    <name type="scientific">Bradyrhizobium barranii subsp. apii</name>
    <dbReference type="NCBI Taxonomy" id="2819348"/>
    <lineage>
        <taxon>Bacteria</taxon>
        <taxon>Pseudomonadati</taxon>
        <taxon>Pseudomonadota</taxon>
        <taxon>Alphaproteobacteria</taxon>
        <taxon>Hyphomicrobiales</taxon>
        <taxon>Nitrobacteraceae</taxon>
        <taxon>Bradyrhizobium</taxon>
        <taxon>Bradyrhizobium barranii</taxon>
    </lineage>
</organism>
<proteinExistence type="predicted"/>
<dbReference type="RefSeq" id="WP_166106951.1">
    <property type="nucleotide sequence ID" value="NZ_CP096256.1"/>
</dbReference>
<dbReference type="Proteomes" id="UP000551709">
    <property type="component" value="Plasmid pBb1S5a"/>
</dbReference>
<name>A0A8T5VRK1_9BRAD</name>
<reference evidence="1" key="1">
    <citation type="journal article" date="2017" name="Syst. Appl. Microbiol.">
        <title>Soybeans inoculated with root zone soils of Canadian native legumes harbour diverse and novel Bradyrhizobium spp. that possess agricultural potential.</title>
        <authorList>
            <person name="Bromfield E.S.P."/>
            <person name="Cloutier S."/>
            <person name="Tambong J.T."/>
            <person name="Tran Thi T.V."/>
        </authorList>
    </citation>
    <scope>NUCLEOTIDE SEQUENCE</scope>
    <source>
        <strain evidence="1">1S5</strain>
    </source>
</reference>
<dbReference type="EMBL" id="CP096256">
    <property type="protein sequence ID" value="UPT92205.1"/>
    <property type="molecule type" value="Genomic_DNA"/>
</dbReference>
<keyword evidence="1" id="KW-0614">Plasmid</keyword>